<evidence type="ECO:0000313" key="2">
    <source>
        <dbReference type="Proteomes" id="UP000178401"/>
    </source>
</evidence>
<accession>A0A1F7XPV9</accession>
<sequence>MENELRKYPYIGTEINGYIRIEGPLSHYSVKIRSSEIVDREHPAVILTRSTNLGDAILNIIYHSVESEKLKKLNTSKI</sequence>
<name>A0A1F7XPV9_9BACT</name>
<gene>
    <name evidence="1" type="ORF">A2V55_02165</name>
</gene>
<proteinExistence type="predicted"/>
<reference evidence="1 2" key="1">
    <citation type="journal article" date="2016" name="Nat. Commun.">
        <title>Thousands of microbial genomes shed light on interconnected biogeochemical processes in an aquifer system.</title>
        <authorList>
            <person name="Anantharaman K."/>
            <person name="Brown C.T."/>
            <person name="Hug L.A."/>
            <person name="Sharon I."/>
            <person name="Castelle C.J."/>
            <person name="Probst A.J."/>
            <person name="Thomas B.C."/>
            <person name="Singh A."/>
            <person name="Wilkins M.J."/>
            <person name="Karaoz U."/>
            <person name="Brodie E.L."/>
            <person name="Williams K.H."/>
            <person name="Hubbard S.S."/>
            <person name="Banfield J.F."/>
        </authorList>
    </citation>
    <scope>NUCLEOTIDE SEQUENCE [LARGE SCALE GENOMIC DNA]</scope>
</reference>
<protein>
    <submittedName>
        <fullName evidence="1">Uncharacterized protein</fullName>
    </submittedName>
</protein>
<dbReference type="Proteomes" id="UP000178401">
    <property type="component" value="Unassembled WGS sequence"/>
</dbReference>
<organism evidence="1 2">
    <name type="scientific">Candidatus Woesebacteria bacterium RBG_19FT_COMBO_37_29</name>
    <dbReference type="NCBI Taxonomy" id="1802486"/>
    <lineage>
        <taxon>Bacteria</taxon>
        <taxon>Candidatus Woeseibacteriota</taxon>
    </lineage>
</organism>
<dbReference type="EMBL" id="MGFY01000010">
    <property type="protein sequence ID" value="OGM17030.1"/>
    <property type="molecule type" value="Genomic_DNA"/>
</dbReference>
<comment type="caution">
    <text evidence="1">The sequence shown here is derived from an EMBL/GenBank/DDBJ whole genome shotgun (WGS) entry which is preliminary data.</text>
</comment>
<dbReference type="AlphaFoldDB" id="A0A1F7XPV9"/>
<evidence type="ECO:0000313" key="1">
    <source>
        <dbReference type="EMBL" id="OGM17030.1"/>
    </source>
</evidence>